<keyword evidence="4" id="KW-0496">Mitochondrion</keyword>
<evidence type="ECO:0000256" key="1">
    <source>
        <dbReference type="SAM" id="Phobius"/>
    </source>
</evidence>
<dbReference type="InterPro" id="IPR000477">
    <property type="entry name" value="RT_dom"/>
</dbReference>
<accession>C0J5P2</accession>
<keyword evidence="4" id="KW-0548">Nucleotidyltransferase</keyword>
<evidence type="ECO:0000259" key="2">
    <source>
        <dbReference type="PROSITE" id="PS50855"/>
    </source>
</evidence>
<dbReference type="InterPro" id="IPR003615">
    <property type="entry name" value="HNH_nuc"/>
</dbReference>
<protein>
    <submittedName>
        <fullName evidence="4">Reverse transcriptase</fullName>
    </submittedName>
</protein>
<dbReference type="Pfam" id="PF01348">
    <property type="entry name" value="Intron_maturas2"/>
    <property type="match status" value="1"/>
</dbReference>
<dbReference type="InterPro" id="IPR049030">
    <property type="entry name" value="AI2M-like_HNH"/>
</dbReference>
<dbReference type="GO" id="GO:0006315">
    <property type="term" value="P:homing of group II introns"/>
    <property type="evidence" value="ECO:0007669"/>
    <property type="project" value="TreeGrafter"/>
</dbReference>
<dbReference type="GO" id="GO:0016020">
    <property type="term" value="C:membrane"/>
    <property type="evidence" value="ECO:0007669"/>
    <property type="project" value="InterPro"/>
</dbReference>
<dbReference type="SUPFAM" id="SSF81442">
    <property type="entry name" value="Cytochrome c oxidase subunit I-like"/>
    <property type="match status" value="1"/>
</dbReference>
<dbReference type="GO" id="GO:0020037">
    <property type="term" value="F:heme binding"/>
    <property type="evidence" value="ECO:0007669"/>
    <property type="project" value="InterPro"/>
</dbReference>
<gene>
    <name evidence="4" type="primary">AI2</name>
</gene>
<dbReference type="GO" id="GO:0005739">
    <property type="term" value="C:mitochondrion"/>
    <property type="evidence" value="ECO:0007669"/>
    <property type="project" value="UniProtKB-ARBA"/>
</dbReference>
<keyword evidence="1" id="KW-0812">Transmembrane</keyword>
<organism evidence="4">
    <name type="scientific">Saccharomyces pastorianus (strain Weihenstephan WS34/70)</name>
    <name type="common">Frohberg-type lager yeast</name>
    <name type="synonym">Saccharomyces cerevisiae x Saccharomyces eubayanus</name>
    <dbReference type="NCBI Taxonomy" id="520522"/>
    <lineage>
        <taxon>Eukaryota</taxon>
        <taxon>Fungi</taxon>
        <taxon>Dikarya</taxon>
        <taxon>Ascomycota</taxon>
        <taxon>Saccharomycotina</taxon>
        <taxon>Saccharomycetes</taxon>
        <taxon>Saccharomycetales</taxon>
        <taxon>Saccharomycetaceae</taxon>
        <taxon>Saccharomyces</taxon>
    </lineage>
</organism>
<keyword evidence="4" id="KW-0695">RNA-directed DNA polymerase</keyword>
<dbReference type="Pfam" id="PF00078">
    <property type="entry name" value="RVT_1"/>
    <property type="match status" value="1"/>
</dbReference>
<dbReference type="GO" id="GO:0090615">
    <property type="term" value="P:mitochondrial mRNA processing"/>
    <property type="evidence" value="ECO:0007669"/>
    <property type="project" value="TreeGrafter"/>
</dbReference>
<feature type="domain" description="Cytochrome oxidase subunit I profile" evidence="2">
    <location>
        <begin position="1"/>
        <end position="68"/>
    </location>
</feature>
<dbReference type="InterPro" id="IPR036927">
    <property type="entry name" value="Cyt_c_oxase-like_su1_sf"/>
</dbReference>
<dbReference type="Pfam" id="PF21368">
    <property type="entry name" value="AI2M-like_HNH"/>
    <property type="match status" value="1"/>
</dbReference>
<dbReference type="InterPro" id="IPR023616">
    <property type="entry name" value="Cyt_c_oxase-like_su1_dom"/>
</dbReference>
<dbReference type="SUPFAM" id="SSF56672">
    <property type="entry name" value="DNA/RNA polymerases"/>
    <property type="match status" value="1"/>
</dbReference>
<dbReference type="RefSeq" id="YP_002640605.1">
    <property type="nucleotide sequence ID" value="NC_012145.1"/>
</dbReference>
<dbReference type="GO" id="GO:0003964">
    <property type="term" value="F:RNA-directed DNA polymerase activity"/>
    <property type="evidence" value="ECO:0007669"/>
    <property type="project" value="UniProtKB-KW"/>
</dbReference>
<name>C0J5P2_SACPW</name>
<feature type="transmembrane region" description="Helical" evidence="1">
    <location>
        <begin position="14"/>
        <end position="36"/>
    </location>
</feature>
<geneLocation type="mitochondrion" evidence="4"/>
<dbReference type="EMBL" id="EU852811">
    <property type="protein sequence ID" value="ACF19669.1"/>
    <property type="molecule type" value="Genomic_DNA"/>
</dbReference>
<feature type="domain" description="Reverse transcriptase" evidence="3">
    <location>
        <begin position="329"/>
        <end position="613"/>
    </location>
</feature>
<dbReference type="GO" id="GO:0004129">
    <property type="term" value="F:cytochrome-c oxidase activity"/>
    <property type="evidence" value="ECO:0007669"/>
    <property type="project" value="InterPro"/>
</dbReference>
<dbReference type="PRINTS" id="PR01165">
    <property type="entry name" value="CYCOXIDASEI"/>
</dbReference>
<keyword evidence="1" id="KW-1133">Transmembrane helix</keyword>
<proteinExistence type="predicted"/>
<dbReference type="InterPro" id="IPR043502">
    <property type="entry name" value="DNA/RNA_pol_sf"/>
</dbReference>
<dbReference type="InterPro" id="IPR000883">
    <property type="entry name" value="Cyt_C_Oxase_1"/>
</dbReference>
<dbReference type="GO" id="GO:0009060">
    <property type="term" value="P:aerobic respiration"/>
    <property type="evidence" value="ECO:0007669"/>
    <property type="project" value="InterPro"/>
</dbReference>
<dbReference type="PROSITE" id="PS50878">
    <property type="entry name" value="RT_POL"/>
    <property type="match status" value="1"/>
</dbReference>
<dbReference type="SMART" id="SM00507">
    <property type="entry name" value="HNHc"/>
    <property type="match status" value="1"/>
</dbReference>
<evidence type="ECO:0000313" key="4">
    <source>
        <dbReference type="EMBL" id="ACF19669.1"/>
    </source>
</evidence>
<dbReference type="AlphaFoldDB" id="C0J5P2"/>
<dbReference type="PROSITE" id="PS50855">
    <property type="entry name" value="COX1"/>
    <property type="match status" value="1"/>
</dbReference>
<dbReference type="InterPro" id="IPR024937">
    <property type="entry name" value="Domain_X"/>
</dbReference>
<feature type="transmembrane region" description="Helical" evidence="1">
    <location>
        <begin position="56"/>
        <end position="83"/>
    </location>
</feature>
<dbReference type="CDD" id="cd01651">
    <property type="entry name" value="RT_G2_intron"/>
    <property type="match status" value="1"/>
</dbReference>
<feature type="transmembrane region" description="Helical" evidence="1">
    <location>
        <begin position="95"/>
        <end position="112"/>
    </location>
</feature>
<dbReference type="PANTHER" id="PTHR33642">
    <property type="entry name" value="COX1/OXI3 INTRON 1 PROTEIN-RELATED"/>
    <property type="match status" value="1"/>
</dbReference>
<dbReference type="GeneID" id="7557695"/>
<dbReference type="CDD" id="cd00085">
    <property type="entry name" value="HNHc"/>
    <property type="match status" value="1"/>
</dbReference>
<evidence type="ECO:0000259" key="3">
    <source>
        <dbReference type="PROSITE" id="PS50878"/>
    </source>
</evidence>
<sequence length="854" mass="98008">MVQRWLYSTNAKDIAVLYFMLAIFSGMAGTAMSLIIRLELAAPGSQYLQGNAQLFNVLVVGHAVLMIFCAPFCLIYHCIEVLIDKHISVYSMNENFTVSFWFWFLVVTYMEFRYVNHMAYSVGANSTGTMACHKSAGVKQPVQGKNCSMARLTNSLQECLGFSLTPSHSGIVVHACVLEEEVHELTKYESLTLSKSWHSESCTSSNGKLRNMGLSERGNSGDNGVFMVPKFNLNKVRYFSTLSRLNVRKEDSLTYLTKMNTTDFSELNKLMENNYNNPENINTRILKLMSDIRLLLIAYNKIKSKKGNMSKGSNNITLDGINISYLNKLSKDINTNMFKFSPVRRVEIPKTSGGFRPLSVGNPREKIVQESMRMILEIIYNNSFSNYSHGFRPNLSCLTAIIHCKNYMQHCNWFIKVDLNKCFDTIPHNMLINVLNERIKDKGFIDLLYKLLRAGYVDKHNNYHHTTLGITQGSVVSPILCNIFLDKLDKYLENKFENEFNIGSMSNRSRNPIYNDLSSKIRRCKLLSDKLKLIRLRDHYQRNLGSDKSFKRAYFVRYADDIIIGVMGSHDDCKNILNDMNNFLTENLGMSINMDKSIIKHSKEGVSFLGYDVKVTPWEMRPYRMIKKGDKFIRVRHHTSLVVNAPIRSIVMKLNKNGYCSHGMVGKPMGVGRLIHEEMKTILMHYLAVGRGIMNYYRLATNFTTLRGRITYILFYSCCLTLARKFKLNTVKKVILKFGKVLTDPNSKVSFGIDDFKIRHKMNKTDSNYTPDEILDRFKYMLPRSLSLFSGICQVCGSKQNLEVHHVKMLNNAANKIKNDYLLGRMIKMNRKQITICKTCHYKIHQGKYNGPGL</sequence>
<dbReference type="PANTHER" id="PTHR33642:SF4">
    <property type="entry name" value="COX1_OXI3 INTRON 1 PROTEIN-RELATED"/>
    <property type="match status" value="1"/>
</dbReference>
<keyword evidence="4" id="KW-0808">Transferase</keyword>
<keyword evidence="1" id="KW-0472">Membrane</keyword>
<dbReference type="Gene3D" id="1.20.210.10">
    <property type="entry name" value="Cytochrome c oxidase-like, subunit I domain"/>
    <property type="match status" value="1"/>
</dbReference>
<reference evidence="4" key="1">
    <citation type="journal article" date="2009" name="DNA Res.">
        <title>Genome sequence of the lager brewing yeast, an interspecies hybrid.</title>
        <authorList>
            <person name="Nakao Y."/>
            <person name="Kanamori T."/>
            <person name="Itoh T."/>
            <person name="Kodama Y."/>
            <person name="Rainieri S."/>
            <person name="Nakamura N."/>
            <person name="Shimonaga T."/>
            <person name="Hattori M."/>
            <person name="Ashikari T."/>
        </authorList>
    </citation>
    <scope>NUCLEOTIDE SEQUENCE</scope>
</reference>